<comment type="caution">
    <text evidence="1">The sequence shown here is derived from an EMBL/GenBank/DDBJ whole genome shotgun (WGS) entry which is preliminary data.</text>
</comment>
<dbReference type="AlphaFoldDB" id="A0AAV1YWB9"/>
<gene>
    <name evidence="1" type="ORF">LARSCL_LOCUS1233</name>
</gene>
<name>A0AAV1YWB9_9ARAC</name>
<protein>
    <submittedName>
        <fullName evidence="1">Uncharacterized protein</fullName>
    </submittedName>
</protein>
<evidence type="ECO:0000313" key="1">
    <source>
        <dbReference type="EMBL" id="CAL1262848.1"/>
    </source>
</evidence>
<keyword evidence="2" id="KW-1185">Reference proteome</keyword>
<proteinExistence type="predicted"/>
<dbReference type="Proteomes" id="UP001497382">
    <property type="component" value="Unassembled WGS sequence"/>
</dbReference>
<dbReference type="EMBL" id="CAXIEN010000007">
    <property type="protein sequence ID" value="CAL1262848.1"/>
    <property type="molecule type" value="Genomic_DNA"/>
</dbReference>
<organism evidence="1 2">
    <name type="scientific">Larinioides sclopetarius</name>
    <dbReference type="NCBI Taxonomy" id="280406"/>
    <lineage>
        <taxon>Eukaryota</taxon>
        <taxon>Metazoa</taxon>
        <taxon>Ecdysozoa</taxon>
        <taxon>Arthropoda</taxon>
        <taxon>Chelicerata</taxon>
        <taxon>Arachnida</taxon>
        <taxon>Araneae</taxon>
        <taxon>Araneomorphae</taxon>
        <taxon>Entelegynae</taxon>
        <taxon>Araneoidea</taxon>
        <taxon>Araneidae</taxon>
        <taxon>Larinioides</taxon>
    </lineage>
</organism>
<sequence>MTQKNIIQEFSPSAFLKRISIDIKKPSKNAALE</sequence>
<reference evidence="1 2" key="1">
    <citation type="submission" date="2024-04" db="EMBL/GenBank/DDBJ databases">
        <authorList>
            <person name="Rising A."/>
            <person name="Reimegard J."/>
            <person name="Sonavane S."/>
            <person name="Akerstrom W."/>
            <person name="Nylinder S."/>
            <person name="Hedman E."/>
            <person name="Kallberg Y."/>
        </authorList>
    </citation>
    <scope>NUCLEOTIDE SEQUENCE [LARGE SCALE GENOMIC DNA]</scope>
</reference>
<accession>A0AAV1YWB9</accession>
<evidence type="ECO:0000313" key="2">
    <source>
        <dbReference type="Proteomes" id="UP001497382"/>
    </source>
</evidence>